<dbReference type="Proteomes" id="UP001152607">
    <property type="component" value="Unassembled WGS sequence"/>
</dbReference>
<feature type="compositionally biased region" description="Polar residues" evidence="4">
    <location>
        <begin position="406"/>
        <end position="449"/>
    </location>
</feature>
<dbReference type="InterPro" id="IPR019775">
    <property type="entry name" value="WD40_repeat_CS"/>
</dbReference>
<reference evidence="6" key="1">
    <citation type="submission" date="2023-01" db="EMBL/GenBank/DDBJ databases">
        <authorList>
            <person name="Van Ghelder C."/>
            <person name="Rancurel C."/>
        </authorList>
    </citation>
    <scope>NUCLEOTIDE SEQUENCE</scope>
    <source>
        <strain evidence="6">CNCM I-4278</strain>
    </source>
</reference>
<feature type="region of interest" description="Disordered" evidence="4">
    <location>
        <begin position="750"/>
        <end position="783"/>
    </location>
</feature>
<dbReference type="PROSITE" id="PS00678">
    <property type="entry name" value="WD_REPEATS_1"/>
    <property type="match status" value="2"/>
</dbReference>
<feature type="compositionally biased region" description="Polar residues" evidence="4">
    <location>
        <begin position="1071"/>
        <end position="1080"/>
    </location>
</feature>
<feature type="compositionally biased region" description="Polar residues" evidence="4">
    <location>
        <begin position="678"/>
        <end position="688"/>
    </location>
</feature>
<feature type="compositionally biased region" description="Polar residues" evidence="4">
    <location>
        <begin position="1393"/>
        <end position="1411"/>
    </location>
</feature>
<dbReference type="PANTHER" id="PTHR46170:SF1">
    <property type="entry name" value="GATOR COMPLEX PROTEIN WDR59"/>
    <property type="match status" value="1"/>
</dbReference>
<gene>
    <name evidence="6" type="ORF">PDIGIT_LOCUS1474</name>
</gene>
<feature type="compositionally biased region" description="Low complexity" evidence="4">
    <location>
        <begin position="1420"/>
        <end position="1435"/>
    </location>
</feature>
<dbReference type="InterPro" id="IPR049566">
    <property type="entry name" value="WDR59_RTC1-like_RING_Znf"/>
</dbReference>
<dbReference type="GO" id="GO:1904263">
    <property type="term" value="P:positive regulation of TORC1 signaling"/>
    <property type="evidence" value="ECO:0007669"/>
    <property type="project" value="TreeGrafter"/>
</dbReference>
<keyword evidence="1 3" id="KW-0853">WD repeat</keyword>
<feature type="compositionally biased region" description="Polar residues" evidence="4">
    <location>
        <begin position="1097"/>
        <end position="1108"/>
    </location>
</feature>
<dbReference type="SUPFAM" id="SSF57889">
    <property type="entry name" value="Cysteine-rich domain"/>
    <property type="match status" value="1"/>
</dbReference>
<comment type="caution">
    <text evidence="6">The sequence shown here is derived from an EMBL/GenBank/DDBJ whole genome shotgun (WGS) entry which is preliminary data.</text>
</comment>
<dbReference type="Pfam" id="PF17120">
    <property type="entry name" value="zf-RING_16"/>
    <property type="match status" value="1"/>
</dbReference>
<dbReference type="Gene3D" id="2.130.10.10">
    <property type="entry name" value="YVTN repeat-like/Quinoprotein amine dehydrogenase"/>
    <property type="match status" value="1"/>
</dbReference>
<evidence type="ECO:0000259" key="5">
    <source>
        <dbReference type="Pfam" id="PF17120"/>
    </source>
</evidence>
<dbReference type="SUPFAM" id="SSF50978">
    <property type="entry name" value="WD40 repeat-like"/>
    <property type="match status" value="1"/>
</dbReference>
<organism evidence="6 7">
    <name type="scientific">Periconia digitata</name>
    <dbReference type="NCBI Taxonomy" id="1303443"/>
    <lineage>
        <taxon>Eukaryota</taxon>
        <taxon>Fungi</taxon>
        <taxon>Dikarya</taxon>
        <taxon>Ascomycota</taxon>
        <taxon>Pezizomycotina</taxon>
        <taxon>Dothideomycetes</taxon>
        <taxon>Pleosporomycetidae</taxon>
        <taxon>Pleosporales</taxon>
        <taxon>Massarineae</taxon>
        <taxon>Periconiaceae</taxon>
        <taxon>Periconia</taxon>
    </lineage>
</organism>
<feature type="compositionally biased region" description="Basic and acidic residues" evidence="4">
    <location>
        <begin position="638"/>
        <end position="663"/>
    </location>
</feature>
<feature type="region of interest" description="Disordered" evidence="4">
    <location>
        <begin position="1292"/>
        <end position="1347"/>
    </location>
</feature>
<keyword evidence="2" id="KW-0677">Repeat</keyword>
<dbReference type="PROSITE" id="PS50082">
    <property type="entry name" value="WD_REPEATS_2"/>
    <property type="match status" value="3"/>
</dbReference>
<feature type="repeat" description="WD" evidence="3">
    <location>
        <begin position="121"/>
        <end position="163"/>
    </location>
</feature>
<proteinExistence type="predicted"/>
<feature type="repeat" description="WD" evidence="3">
    <location>
        <begin position="219"/>
        <end position="252"/>
    </location>
</feature>
<dbReference type="InterPro" id="IPR036322">
    <property type="entry name" value="WD40_repeat_dom_sf"/>
</dbReference>
<evidence type="ECO:0000256" key="3">
    <source>
        <dbReference type="PROSITE-ProRule" id="PRU00221"/>
    </source>
</evidence>
<dbReference type="InterPro" id="IPR001680">
    <property type="entry name" value="WD40_rpt"/>
</dbReference>
<protein>
    <recommendedName>
        <fullName evidence="5">WDR59/RTC1-like RING zinc finger domain-containing protein</fullName>
    </recommendedName>
</protein>
<dbReference type="GO" id="GO:0034198">
    <property type="term" value="P:cellular response to amino acid starvation"/>
    <property type="evidence" value="ECO:0007669"/>
    <property type="project" value="TreeGrafter"/>
</dbReference>
<feature type="compositionally biased region" description="Polar residues" evidence="4">
    <location>
        <begin position="1320"/>
        <end position="1331"/>
    </location>
</feature>
<dbReference type="InterPro" id="IPR049567">
    <property type="entry name" value="WDR59-like"/>
</dbReference>
<accession>A0A9W4U3I3</accession>
<evidence type="ECO:0000313" key="7">
    <source>
        <dbReference type="Proteomes" id="UP001152607"/>
    </source>
</evidence>
<feature type="compositionally biased region" description="Basic and acidic residues" evidence="4">
    <location>
        <begin position="1547"/>
        <end position="1573"/>
    </location>
</feature>
<feature type="region of interest" description="Disordered" evidence="4">
    <location>
        <begin position="1392"/>
        <end position="1459"/>
    </location>
</feature>
<name>A0A9W4U3I3_9PLEO</name>
<dbReference type="Pfam" id="PF00400">
    <property type="entry name" value="WD40"/>
    <property type="match status" value="3"/>
</dbReference>
<feature type="compositionally biased region" description="Low complexity" evidence="4">
    <location>
        <begin position="757"/>
        <end position="779"/>
    </location>
</feature>
<dbReference type="EMBL" id="CAOQHR010000001">
    <property type="protein sequence ID" value="CAI6264292.1"/>
    <property type="molecule type" value="Genomic_DNA"/>
</dbReference>
<dbReference type="GO" id="GO:0035591">
    <property type="term" value="F:signaling adaptor activity"/>
    <property type="evidence" value="ECO:0007669"/>
    <property type="project" value="TreeGrafter"/>
</dbReference>
<dbReference type="GO" id="GO:0005774">
    <property type="term" value="C:vacuolar membrane"/>
    <property type="evidence" value="ECO:0007669"/>
    <property type="project" value="TreeGrafter"/>
</dbReference>
<dbReference type="SMART" id="SM00320">
    <property type="entry name" value="WD40"/>
    <property type="match status" value="3"/>
</dbReference>
<feature type="region of interest" description="Disordered" evidence="4">
    <location>
        <begin position="638"/>
        <end position="688"/>
    </location>
</feature>
<feature type="region of interest" description="Disordered" evidence="4">
    <location>
        <begin position="396"/>
        <end position="459"/>
    </location>
</feature>
<evidence type="ECO:0000256" key="4">
    <source>
        <dbReference type="SAM" id="MobiDB-lite"/>
    </source>
</evidence>
<feature type="region of interest" description="Disordered" evidence="4">
    <location>
        <begin position="1542"/>
        <end position="1588"/>
    </location>
</feature>
<dbReference type="PANTHER" id="PTHR46170">
    <property type="entry name" value="GATOR COMPLEX PROTEIN WDR59"/>
    <property type="match status" value="1"/>
</dbReference>
<feature type="compositionally biased region" description="Polar residues" evidence="4">
    <location>
        <begin position="1436"/>
        <end position="1445"/>
    </location>
</feature>
<dbReference type="InterPro" id="IPR015943">
    <property type="entry name" value="WD40/YVTN_repeat-like_dom_sf"/>
</dbReference>
<sequence>MAAAAATAGDMAGPITPFQSPTFDKDVKIAVNEEYTAASISPSGRDVVLAGTRGILIIDLDNPYSPPRYIRHRIGFEVADVQWSPFASRAEWIASTNNNKAVIFNLNIKSSLNEAPIQFTLDSHQGNITDINFSAHHPDVLATCALDTYVYTWDLRAPSSVATALSSVHRTPSVTFADWEGGATQIKWNRKNEFILASSHDRYVQVWDIRHGARPISTIHAHFNKVYGIDWHRSEPTKILTCSLDKTIKQWDQVGLVESINIPYRTIYTEYPLLRARHTPFPNGIIAMPQHGSASLGLYPQQHGDAETITPDKPVHIFENNAGPTRLHEFLWRSRGSCEEDLDNREFQLVTWATDHQLRLHSVDSQMLKQAVGFIKGGPMIEEPSKSRMGAQYITFRDGPAPMPENNRSNRSQDGSFQAGTLSSLFKNPRHTSATPRSQTQPKRTTMTARTVRRDPTQRVVNHVSWMHNVNIENRKVDQNGRPTDQPDTQRHGIAQEIAAVGTKYPNLEPEKVDLSSRQSVITFKGPWGEYDNASNHDQLHARKPVFLRLRIGFPEGYPNVEEALDEFGELDDQEIHPLDINFEKTTAAIAPAMLDHLKTALDRIARAYAYRGRPALDAVFTYALGESSLDHIIAQSKADEPKVNIESDSRHLPGLMPDHDNSSEEDEDSDPGDFSNDLMNSTHSNANIPLPAQTVAKFSSPGFLVTTRVPNSGPATMRAPSIFMTDAMRLPRNLRHNPQKDDIFETFGRITAGHGSDSPDSSVSWESSTSPSSSSGSDSEAEARFRNFLPPLQWQKVSSALHTKASAPSSLVPPQLSKRSVISVLETAVAQFIPSKMVLANEYLIFGDGPTVCSHNADVARKHGFDDLADIWQLCTLILNNQVPLDILPQQHRREQILVLARRALVRIKRKDSGMDLQFDEADAVTNPKLRGRVKWGHHSVVTSLIPALFEHFEKLADTQMLAMLSCVFSEPAAREGVPSAMAKMSGSHLPMSMEAPAFSLDYFSSPETAWSLFKPTIQIPSTPAHSRYAMPVNEFSWHRLSKNLDTYGSHGSSNGPWGSDTLPSEPVTPYSTGNTPPNLSRAPTSRAATATNTPYSTSPEQSQITSRRMGPAGFSNALANLGKTLMSSSPPVKNRTDDLSTSAPTSGVTWGANTFYSSGSQERTLAPPRLKQGKRASFGQAEHINVDYISDSDSEYDALPADAPSQYMISSSINANDTDEQSRIRVTLKNQDQFDDEACVSAPLLDMSKEWLYRAWREQYAEMLGCWGLVSKRAEVLKFNGLVGYFPAAEEPPRASSKAGSAHMTLKEEDEEDEAAFQSEQMSQTTTLAPPSLHPSIQARRSPLASPRQFSLNPEAMEFKPRFSFAPAEEASVPLSETTPLAEQYLRLSIPTPSTEPSGDFFTVSTPLSATKFPPSTPRLSRPSLSRRQSNLSGHSHISTPRNPSVAASPKKSKQPSEPIYTCTICWIRVTGRFYLCMSCRHIAHFACMDSSLGLDEGECVVGCGCGCGFEDENERDKIERFIEGVRSWDEQGGWLPEVEFDEDASTRAFEKSGESKKKEEKKGSGKEKTGGKGKRKARLTGKSYF</sequence>
<feature type="repeat" description="WD" evidence="3">
    <location>
        <begin position="176"/>
        <end position="217"/>
    </location>
</feature>
<keyword evidence="7" id="KW-1185">Reference proteome</keyword>
<dbReference type="InterPro" id="IPR046349">
    <property type="entry name" value="C1-like_sf"/>
</dbReference>
<dbReference type="OrthoDB" id="311712at2759"/>
<dbReference type="GO" id="GO:0035859">
    <property type="term" value="C:Seh1-associated complex"/>
    <property type="evidence" value="ECO:0007669"/>
    <property type="project" value="TreeGrafter"/>
</dbReference>
<feature type="domain" description="WDR59/RTC1-like RING zinc finger" evidence="5">
    <location>
        <begin position="1464"/>
        <end position="1511"/>
    </location>
</feature>
<feature type="compositionally biased region" description="Low complexity" evidence="4">
    <location>
        <begin position="1082"/>
        <end position="1096"/>
    </location>
</feature>
<evidence type="ECO:0000256" key="1">
    <source>
        <dbReference type="ARBA" id="ARBA00022574"/>
    </source>
</evidence>
<evidence type="ECO:0000256" key="2">
    <source>
        <dbReference type="ARBA" id="ARBA00022737"/>
    </source>
</evidence>
<evidence type="ECO:0000313" key="6">
    <source>
        <dbReference type="EMBL" id="CAI6264292.1"/>
    </source>
</evidence>
<feature type="region of interest" description="Disordered" evidence="4">
    <location>
        <begin position="1050"/>
        <end position="1147"/>
    </location>
</feature>